<keyword evidence="2" id="KW-1185">Reference proteome</keyword>
<reference evidence="2" key="1">
    <citation type="journal article" date="2017" name="Genome Biol.">
        <title>Comparative genomics reveals high biological diversity and specific adaptations in the industrially and medically important fungal genus Aspergillus.</title>
        <authorList>
            <person name="de Vries R.P."/>
            <person name="Riley R."/>
            <person name="Wiebenga A."/>
            <person name="Aguilar-Osorio G."/>
            <person name="Amillis S."/>
            <person name="Uchima C.A."/>
            <person name="Anderluh G."/>
            <person name="Asadollahi M."/>
            <person name="Askin M."/>
            <person name="Barry K."/>
            <person name="Battaglia E."/>
            <person name="Bayram O."/>
            <person name="Benocci T."/>
            <person name="Braus-Stromeyer S.A."/>
            <person name="Caldana C."/>
            <person name="Canovas D."/>
            <person name="Cerqueira G.C."/>
            <person name="Chen F."/>
            <person name="Chen W."/>
            <person name="Choi C."/>
            <person name="Clum A."/>
            <person name="Dos Santos R.A."/>
            <person name="Damasio A.R."/>
            <person name="Diallinas G."/>
            <person name="Emri T."/>
            <person name="Fekete E."/>
            <person name="Flipphi M."/>
            <person name="Freyberg S."/>
            <person name="Gallo A."/>
            <person name="Gournas C."/>
            <person name="Habgood R."/>
            <person name="Hainaut M."/>
            <person name="Harispe M.L."/>
            <person name="Henrissat B."/>
            <person name="Hilden K.S."/>
            <person name="Hope R."/>
            <person name="Hossain A."/>
            <person name="Karabika E."/>
            <person name="Karaffa L."/>
            <person name="Karanyi Z."/>
            <person name="Krasevec N."/>
            <person name="Kuo A."/>
            <person name="Kusch H."/>
            <person name="LaButti K."/>
            <person name="Lagendijk E.L."/>
            <person name="Lapidus A."/>
            <person name="Levasseur A."/>
            <person name="Lindquist E."/>
            <person name="Lipzen A."/>
            <person name="Logrieco A.F."/>
            <person name="MacCabe A."/>
            <person name="Maekelae M.R."/>
            <person name="Malavazi I."/>
            <person name="Melin P."/>
            <person name="Meyer V."/>
            <person name="Mielnichuk N."/>
            <person name="Miskei M."/>
            <person name="Molnar A.P."/>
            <person name="Mule G."/>
            <person name="Ngan C.Y."/>
            <person name="Orejas M."/>
            <person name="Orosz E."/>
            <person name="Ouedraogo J.P."/>
            <person name="Overkamp K.M."/>
            <person name="Park H.-S."/>
            <person name="Perrone G."/>
            <person name="Piumi F."/>
            <person name="Punt P.J."/>
            <person name="Ram A.F."/>
            <person name="Ramon A."/>
            <person name="Rauscher S."/>
            <person name="Record E."/>
            <person name="Riano-Pachon D.M."/>
            <person name="Robert V."/>
            <person name="Roehrig J."/>
            <person name="Ruller R."/>
            <person name="Salamov A."/>
            <person name="Salih N.S."/>
            <person name="Samson R.A."/>
            <person name="Sandor E."/>
            <person name="Sanguinetti M."/>
            <person name="Schuetze T."/>
            <person name="Sepcic K."/>
            <person name="Shelest E."/>
            <person name="Sherlock G."/>
            <person name="Sophianopoulou V."/>
            <person name="Squina F.M."/>
            <person name="Sun H."/>
            <person name="Susca A."/>
            <person name="Todd R.B."/>
            <person name="Tsang A."/>
            <person name="Unkles S.E."/>
            <person name="van de Wiele N."/>
            <person name="van Rossen-Uffink D."/>
            <person name="Oliveira J.V."/>
            <person name="Vesth T.C."/>
            <person name="Visser J."/>
            <person name="Yu J.-H."/>
            <person name="Zhou M."/>
            <person name="Andersen M.R."/>
            <person name="Archer D.B."/>
            <person name="Baker S.E."/>
            <person name="Benoit I."/>
            <person name="Brakhage A.A."/>
            <person name="Braus G.H."/>
            <person name="Fischer R."/>
            <person name="Frisvad J.C."/>
            <person name="Goldman G.H."/>
            <person name="Houbraken J."/>
            <person name="Oakley B."/>
            <person name="Pocsi I."/>
            <person name="Scazzocchio C."/>
            <person name="Seiboth B."/>
            <person name="vanKuyk P.A."/>
            <person name="Wortman J."/>
            <person name="Dyer P.S."/>
            <person name="Grigoriev I.V."/>
        </authorList>
    </citation>
    <scope>NUCLEOTIDE SEQUENCE [LARGE SCALE GENOMIC DNA]</scope>
    <source>
        <strain evidence="2">DTO 134E9</strain>
    </source>
</reference>
<gene>
    <name evidence="1" type="ORF">ASPWEDRAFT_31408</name>
</gene>
<evidence type="ECO:0008006" key="3">
    <source>
        <dbReference type="Google" id="ProtNLM"/>
    </source>
</evidence>
<dbReference type="GeneID" id="63749391"/>
<proteinExistence type="predicted"/>
<organism evidence="1 2">
    <name type="scientific">Aspergillus wentii DTO 134E9</name>
    <dbReference type="NCBI Taxonomy" id="1073089"/>
    <lineage>
        <taxon>Eukaryota</taxon>
        <taxon>Fungi</taxon>
        <taxon>Dikarya</taxon>
        <taxon>Ascomycota</taxon>
        <taxon>Pezizomycotina</taxon>
        <taxon>Eurotiomycetes</taxon>
        <taxon>Eurotiomycetidae</taxon>
        <taxon>Eurotiales</taxon>
        <taxon>Aspergillaceae</taxon>
        <taxon>Aspergillus</taxon>
        <taxon>Aspergillus subgen. Cremei</taxon>
    </lineage>
</organism>
<protein>
    <recommendedName>
        <fullName evidence="3">Fucose-specific lectin</fullName>
    </recommendedName>
</protein>
<evidence type="ECO:0000313" key="1">
    <source>
        <dbReference type="EMBL" id="OJJ32515.1"/>
    </source>
</evidence>
<dbReference type="RefSeq" id="XP_040686192.1">
    <property type="nucleotide sequence ID" value="XM_040833543.1"/>
</dbReference>
<accession>A0A1L9RC65</accession>
<dbReference type="VEuPathDB" id="FungiDB:ASPWEDRAFT_31408"/>
<dbReference type="AlphaFoldDB" id="A0A1L9RC65"/>
<evidence type="ECO:0000313" key="2">
    <source>
        <dbReference type="Proteomes" id="UP000184383"/>
    </source>
</evidence>
<dbReference type="Proteomes" id="UP000184383">
    <property type="component" value="Unassembled WGS sequence"/>
</dbReference>
<name>A0A1L9RC65_ASPWE</name>
<dbReference type="EMBL" id="KV878215">
    <property type="protein sequence ID" value="OJJ32515.1"/>
    <property type="molecule type" value="Genomic_DNA"/>
</dbReference>
<sequence>MSGSVAVLANPANADCHQLYTVENGQIALELRDVDQKNIYSNYQGNSTQKGYIWEAGSFAGIIQNSIPVVYGTTTTTDSKNVISRLSPYYNPIVDPDGKPIATDHKALAACSVPGKQDYFVYFFQRSTASDPYVLQELHLNPSGLKKNNADQATIKSYKAVTPATNSNLAALAFYYHYIFWGDDQIYYLSTRTPNAPLFLDGTGNIGDASPLTVNSYTSKKVTGETVLRFTVYYVDRKHRLCSVTGEIDRNGTLGKTEAGVVEGADEVADWSLLTVANKDDTNYVYYVPNDNSGVYKATLDQPWTKGSASS</sequence>